<keyword evidence="1" id="KW-1133">Transmembrane helix</keyword>
<gene>
    <name evidence="2" type="ORF">CRU90_07865</name>
</gene>
<evidence type="ECO:0000313" key="3">
    <source>
        <dbReference type="Proteomes" id="UP000290870"/>
    </source>
</evidence>
<proteinExistence type="predicted"/>
<dbReference type="RefSeq" id="WP_128986737.1">
    <property type="nucleotide sequence ID" value="NZ_PDJZ01000007.1"/>
</dbReference>
<dbReference type="OrthoDB" id="5347197at2"/>
<protein>
    <recommendedName>
        <fullName evidence="4">Prepilin-type N-terminal cleavage/methylation domain-containing protein</fullName>
    </recommendedName>
</protein>
<dbReference type="InterPro" id="IPR045584">
    <property type="entry name" value="Pilin-like"/>
</dbReference>
<sequence length="142" mass="16141">MKGFSLLEIIIAIVLISIIMAFAVPKFSQINDKTYITTLKSELSLIRQAITKLKNQKVLLLDNQKINSLDDASINKKNEKLFTKVIDFEILSTDLTEKKLGSWAKTSSNSYSFYTATNTFLFTLEEGVFLCKSEEKLCKEIE</sequence>
<keyword evidence="1" id="KW-0812">Transmembrane</keyword>
<evidence type="ECO:0000313" key="2">
    <source>
        <dbReference type="EMBL" id="RXJ83981.1"/>
    </source>
</evidence>
<dbReference type="EMBL" id="PDJZ01000007">
    <property type="protein sequence ID" value="RXJ83981.1"/>
    <property type="molecule type" value="Genomic_DNA"/>
</dbReference>
<dbReference type="AlphaFoldDB" id="A0A4Q0ZGB8"/>
<dbReference type="Pfam" id="PF07963">
    <property type="entry name" value="N_methyl"/>
    <property type="match status" value="1"/>
</dbReference>
<feature type="transmembrane region" description="Helical" evidence="1">
    <location>
        <begin position="6"/>
        <end position="24"/>
    </location>
</feature>
<dbReference type="NCBIfam" id="TIGR02532">
    <property type="entry name" value="IV_pilin_GFxxxE"/>
    <property type="match status" value="1"/>
</dbReference>
<dbReference type="PROSITE" id="PS00409">
    <property type="entry name" value="PROKAR_NTER_METHYL"/>
    <property type="match status" value="1"/>
</dbReference>
<evidence type="ECO:0008006" key="4">
    <source>
        <dbReference type="Google" id="ProtNLM"/>
    </source>
</evidence>
<keyword evidence="1" id="KW-0472">Membrane</keyword>
<dbReference type="InterPro" id="IPR012902">
    <property type="entry name" value="N_methyl_site"/>
</dbReference>
<dbReference type="SUPFAM" id="SSF54523">
    <property type="entry name" value="Pili subunits"/>
    <property type="match status" value="1"/>
</dbReference>
<accession>A0A4Q0ZGB8</accession>
<dbReference type="Proteomes" id="UP000290870">
    <property type="component" value="Unassembled WGS sequence"/>
</dbReference>
<organism evidence="2 3">
    <name type="scientific">Arcobacter cloacae</name>
    <dbReference type="NCBI Taxonomy" id="1054034"/>
    <lineage>
        <taxon>Bacteria</taxon>
        <taxon>Pseudomonadati</taxon>
        <taxon>Campylobacterota</taxon>
        <taxon>Epsilonproteobacteria</taxon>
        <taxon>Campylobacterales</taxon>
        <taxon>Arcobacteraceae</taxon>
        <taxon>Arcobacter</taxon>
    </lineage>
</organism>
<reference evidence="2 3" key="1">
    <citation type="submission" date="2017-10" db="EMBL/GenBank/DDBJ databases">
        <title>Genomics of the genus Arcobacter.</title>
        <authorList>
            <person name="Perez-Cataluna A."/>
            <person name="Figueras M.J."/>
        </authorList>
    </citation>
    <scope>NUCLEOTIDE SEQUENCE [LARGE SCALE GENOMIC DNA]</scope>
    <source>
        <strain evidence="2 3">F26</strain>
    </source>
</reference>
<comment type="caution">
    <text evidence="2">The sequence shown here is derived from an EMBL/GenBank/DDBJ whole genome shotgun (WGS) entry which is preliminary data.</text>
</comment>
<dbReference type="Gene3D" id="3.30.700.10">
    <property type="entry name" value="Glycoprotein, Type 4 Pilin"/>
    <property type="match status" value="1"/>
</dbReference>
<evidence type="ECO:0000256" key="1">
    <source>
        <dbReference type="SAM" id="Phobius"/>
    </source>
</evidence>
<name>A0A4Q0ZGB8_9BACT</name>